<dbReference type="Pfam" id="PF03717">
    <property type="entry name" value="PBP_dimer"/>
    <property type="match status" value="1"/>
</dbReference>
<evidence type="ECO:0000259" key="11">
    <source>
        <dbReference type="Pfam" id="PF00905"/>
    </source>
</evidence>
<feature type="domain" description="Penicillin-binding protein transpeptidase" evidence="11">
    <location>
        <begin position="380"/>
        <end position="550"/>
    </location>
</feature>
<comment type="catalytic activity">
    <reaction evidence="1">
        <text>a beta-lactam + H2O = a substituted beta-amino acid</text>
        <dbReference type="Rhea" id="RHEA:20401"/>
        <dbReference type="ChEBI" id="CHEBI:15377"/>
        <dbReference type="ChEBI" id="CHEBI:35627"/>
        <dbReference type="ChEBI" id="CHEBI:140347"/>
        <dbReference type="EC" id="3.5.2.6"/>
    </reaction>
</comment>
<keyword evidence="9" id="KW-0046">Antibiotic resistance</keyword>
<dbReference type="AlphaFoldDB" id="A0A9D1LRZ7"/>
<sequence>MIKIKSQKGNRARSRFVIAVVIVMFCALSLQLYNLQIVQGESYTELVEEKKTKTKTVVGQRGSILDANGIPLATDQKCYNVCFYRDPNRKSDEDREAYTQVLLKVIDIVEANGGETIDEFWLTRDETTGEWIFDTGTSLASAAAKREEQWRANFALQYTPLEKLFDTLCKNYSIPDDLTEEEKIQVLALWQESRMKNFLAEPVTIAYSVNLKTVAEIEALTSELDGISIEESTTRVYPRGSLASHVIGYVGAISSETALAEYQEKGYSSDAKVGITGIEYSMEDQLTPNISYRQGTRVVEVNSLGKVIRELSYEEPIDGNSVMLTLDTRLQSVLETALKENIEIINQEQQELYESESWQNKNAKKLEALDGKELQFAETGAAVVMDPNSGAVLAMASYPDYDLNWFVSGTDNDKIQEVMTDERSPMFNRAISAKDTPGSIFKMCTALAALMEGAVTPDEKIDDMGAFTGLDTTHQPKCWIYPNYASHSNQDVVAAIKNSCNYYFYTVGLRLGSTNLSKWAARLGLTSKTGIELPSEATSFVGNQSTLYDSDRAISDQNTSKPQYAANRIKALLRTVGEDMQITYDEDRLDRVAKELLDIVNEEATKSTWPARIRTILLQEMNLTNEYIAKRALGTTIQSYLNDLKWTDSETIMCAIGQSITQVTPIAVARYISALANGGTVYDAQIIDKIISPTGEVILDKQPVVASTIDDTSGFLEYIKSGMHSVTSVEDGGTAAKYYEDSKYKDVICAKTGTAQTTSLIDLENKSWHVAFAPIDDPQIVVVVYIPNGYAGGLSAYTCRTVIDYYLDRENLVTQDIVPDAGALAP</sequence>
<feature type="transmembrane region" description="Helical" evidence="10">
    <location>
        <begin position="12"/>
        <end position="33"/>
    </location>
</feature>
<organism evidence="13 14">
    <name type="scientific">Candidatus Fimadaptatus faecigallinarum</name>
    <dbReference type="NCBI Taxonomy" id="2840814"/>
    <lineage>
        <taxon>Bacteria</taxon>
        <taxon>Bacillati</taxon>
        <taxon>Bacillota</taxon>
        <taxon>Clostridia</taxon>
        <taxon>Eubacteriales</taxon>
        <taxon>Candidatus Fimadaptatus</taxon>
    </lineage>
</organism>
<gene>
    <name evidence="13" type="ORF">IAC59_06920</name>
</gene>
<dbReference type="Pfam" id="PF00905">
    <property type="entry name" value="Transpeptidase"/>
    <property type="match status" value="2"/>
</dbReference>
<keyword evidence="8 10" id="KW-0472">Membrane</keyword>
<evidence type="ECO:0000256" key="6">
    <source>
        <dbReference type="ARBA" id="ARBA00022729"/>
    </source>
</evidence>
<evidence type="ECO:0000256" key="4">
    <source>
        <dbReference type="ARBA" id="ARBA00007898"/>
    </source>
</evidence>
<evidence type="ECO:0000256" key="3">
    <source>
        <dbReference type="ARBA" id="ARBA00007171"/>
    </source>
</evidence>
<dbReference type="GO" id="GO:0071555">
    <property type="term" value="P:cell wall organization"/>
    <property type="evidence" value="ECO:0007669"/>
    <property type="project" value="TreeGrafter"/>
</dbReference>
<comment type="similarity">
    <text evidence="4">Belongs to the class-D beta-lactamase family.</text>
</comment>
<dbReference type="InterPro" id="IPR050515">
    <property type="entry name" value="Beta-lactam/transpept"/>
</dbReference>
<keyword evidence="7" id="KW-0378">Hydrolase</keyword>
<feature type="domain" description="Penicillin-binding protein transpeptidase" evidence="11">
    <location>
        <begin position="636"/>
        <end position="793"/>
    </location>
</feature>
<evidence type="ECO:0000256" key="5">
    <source>
        <dbReference type="ARBA" id="ARBA00012865"/>
    </source>
</evidence>
<dbReference type="EMBL" id="DVNK01000041">
    <property type="protein sequence ID" value="HIU46975.1"/>
    <property type="molecule type" value="Genomic_DNA"/>
</dbReference>
<name>A0A9D1LRZ7_9FIRM</name>
<reference evidence="13" key="1">
    <citation type="submission" date="2020-10" db="EMBL/GenBank/DDBJ databases">
        <authorList>
            <person name="Gilroy R."/>
        </authorList>
    </citation>
    <scope>NUCLEOTIDE SEQUENCE</scope>
    <source>
        <strain evidence="13">ChiSxjej2B14-8506</strain>
    </source>
</reference>
<evidence type="ECO:0000256" key="1">
    <source>
        <dbReference type="ARBA" id="ARBA00001526"/>
    </source>
</evidence>
<dbReference type="PANTHER" id="PTHR30627">
    <property type="entry name" value="PEPTIDOGLYCAN D,D-TRANSPEPTIDASE"/>
    <property type="match status" value="1"/>
</dbReference>
<comment type="subcellular location">
    <subcellularLocation>
        <location evidence="2">Membrane</location>
    </subcellularLocation>
</comment>
<dbReference type="SUPFAM" id="SSF56601">
    <property type="entry name" value="beta-lactamase/transpeptidase-like"/>
    <property type="match status" value="1"/>
</dbReference>
<dbReference type="GO" id="GO:0046677">
    <property type="term" value="P:response to antibiotic"/>
    <property type="evidence" value="ECO:0007669"/>
    <property type="project" value="UniProtKB-KW"/>
</dbReference>
<evidence type="ECO:0000256" key="10">
    <source>
        <dbReference type="SAM" id="Phobius"/>
    </source>
</evidence>
<evidence type="ECO:0000313" key="13">
    <source>
        <dbReference type="EMBL" id="HIU46975.1"/>
    </source>
</evidence>
<protein>
    <recommendedName>
        <fullName evidence="5">beta-lactamase</fullName>
        <ecNumber evidence="5">3.5.2.6</ecNumber>
    </recommendedName>
</protein>
<comment type="similarity">
    <text evidence="3">Belongs to the transpeptidase family.</text>
</comment>
<dbReference type="GO" id="GO:0008658">
    <property type="term" value="F:penicillin binding"/>
    <property type="evidence" value="ECO:0007669"/>
    <property type="project" value="InterPro"/>
</dbReference>
<dbReference type="InterPro" id="IPR001460">
    <property type="entry name" value="PCN-bd_Tpept"/>
</dbReference>
<dbReference type="Gene3D" id="3.90.1310.10">
    <property type="entry name" value="Penicillin-binding protein 2a (Domain 2)"/>
    <property type="match status" value="2"/>
</dbReference>
<dbReference type="Gene3D" id="3.30.70.2110">
    <property type="match status" value="1"/>
</dbReference>
<evidence type="ECO:0000256" key="8">
    <source>
        <dbReference type="ARBA" id="ARBA00023136"/>
    </source>
</evidence>
<dbReference type="PANTHER" id="PTHR30627:SF6">
    <property type="entry name" value="BETA-LACTAMASE YBXI-RELATED"/>
    <property type="match status" value="1"/>
</dbReference>
<proteinExistence type="inferred from homology"/>
<dbReference type="GO" id="GO:0008800">
    <property type="term" value="F:beta-lactamase activity"/>
    <property type="evidence" value="ECO:0007669"/>
    <property type="project" value="UniProtKB-EC"/>
</dbReference>
<comment type="caution">
    <text evidence="13">The sequence shown here is derived from an EMBL/GenBank/DDBJ whole genome shotgun (WGS) entry which is preliminary data.</text>
</comment>
<evidence type="ECO:0000313" key="14">
    <source>
        <dbReference type="Proteomes" id="UP000824123"/>
    </source>
</evidence>
<evidence type="ECO:0000256" key="7">
    <source>
        <dbReference type="ARBA" id="ARBA00022801"/>
    </source>
</evidence>
<dbReference type="Proteomes" id="UP000824123">
    <property type="component" value="Unassembled WGS sequence"/>
</dbReference>
<evidence type="ECO:0000256" key="2">
    <source>
        <dbReference type="ARBA" id="ARBA00004370"/>
    </source>
</evidence>
<keyword evidence="6" id="KW-0732">Signal</keyword>
<dbReference type="Gene3D" id="3.40.710.10">
    <property type="entry name" value="DD-peptidase/beta-lactamase superfamily"/>
    <property type="match status" value="2"/>
</dbReference>
<accession>A0A9D1LRZ7</accession>
<feature type="domain" description="Penicillin-binding protein dimerisation" evidence="12">
    <location>
        <begin position="58"/>
        <end position="311"/>
    </location>
</feature>
<evidence type="ECO:0000256" key="9">
    <source>
        <dbReference type="ARBA" id="ARBA00023251"/>
    </source>
</evidence>
<reference evidence="13" key="2">
    <citation type="journal article" date="2021" name="PeerJ">
        <title>Extensive microbial diversity within the chicken gut microbiome revealed by metagenomics and culture.</title>
        <authorList>
            <person name="Gilroy R."/>
            <person name="Ravi A."/>
            <person name="Getino M."/>
            <person name="Pursley I."/>
            <person name="Horton D.L."/>
            <person name="Alikhan N.F."/>
            <person name="Baker D."/>
            <person name="Gharbi K."/>
            <person name="Hall N."/>
            <person name="Watson M."/>
            <person name="Adriaenssens E.M."/>
            <person name="Foster-Nyarko E."/>
            <person name="Jarju S."/>
            <person name="Secka A."/>
            <person name="Antonio M."/>
            <person name="Oren A."/>
            <person name="Chaudhuri R.R."/>
            <person name="La Ragione R."/>
            <person name="Hildebrand F."/>
            <person name="Pallen M.J."/>
        </authorList>
    </citation>
    <scope>NUCLEOTIDE SEQUENCE</scope>
    <source>
        <strain evidence="13">ChiSxjej2B14-8506</strain>
    </source>
</reference>
<dbReference type="EC" id="3.5.2.6" evidence="5"/>
<dbReference type="InterPro" id="IPR012338">
    <property type="entry name" value="Beta-lactam/transpept-like"/>
</dbReference>
<dbReference type="SUPFAM" id="SSF56519">
    <property type="entry name" value="Penicillin binding protein dimerisation domain"/>
    <property type="match status" value="1"/>
</dbReference>
<keyword evidence="10" id="KW-1133">Transmembrane helix</keyword>
<dbReference type="InterPro" id="IPR036138">
    <property type="entry name" value="PBP_dimer_sf"/>
</dbReference>
<dbReference type="GO" id="GO:0005886">
    <property type="term" value="C:plasma membrane"/>
    <property type="evidence" value="ECO:0007669"/>
    <property type="project" value="TreeGrafter"/>
</dbReference>
<keyword evidence="10" id="KW-0812">Transmembrane</keyword>
<dbReference type="InterPro" id="IPR005311">
    <property type="entry name" value="PBP_dimer"/>
</dbReference>
<evidence type="ECO:0000259" key="12">
    <source>
        <dbReference type="Pfam" id="PF03717"/>
    </source>
</evidence>